<keyword evidence="4 9" id="KW-0805">Transcription regulation</keyword>
<keyword evidence="7 9" id="KW-0539">Nucleus</keyword>
<evidence type="ECO:0000256" key="2">
    <source>
        <dbReference type="ARBA" id="ARBA00005716"/>
    </source>
</evidence>
<evidence type="ECO:0000313" key="11">
    <source>
        <dbReference type="EMBL" id="CZT23195.1"/>
    </source>
</evidence>
<comment type="subunit">
    <text evidence="9">Component of the Mediator complex.</text>
</comment>
<dbReference type="InterPro" id="IPR019364">
    <property type="entry name" value="Mediatior_Med8_fun/met"/>
</dbReference>
<feature type="compositionally biased region" description="Acidic residues" evidence="10">
    <location>
        <begin position="167"/>
        <end position="188"/>
    </location>
</feature>
<accession>A0A2D3VBY0</accession>
<dbReference type="PANTHER" id="PTHR13074">
    <property type="entry name" value="MEDIATOR OF RNA POLYMERASE II TRANSCRIPTION SUBUNIT 8"/>
    <property type="match status" value="1"/>
</dbReference>
<dbReference type="PANTHER" id="PTHR13074:SF9">
    <property type="entry name" value="MEDIATOR OF RNA POLYMERASE II TRANSCRIPTION SUBUNIT 8"/>
    <property type="match status" value="1"/>
</dbReference>
<comment type="subcellular location">
    <subcellularLocation>
        <location evidence="1 9">Nucleus</location>
    </subcellularLocation>
</comment>
<evidence type="ECO:0000256" key="7">
    <source>
        <dbReference type="ARBA" id="ARBA00023242"/>
    </source>
</evidence>
<evidence type="ECO:0000256" key="1">
    <source>
        <dbReference type="ARBA" id="ARBA00004123"/>
    </source>
</evidence>
<protein>
    <recommendedName>
        <fullName evidence="3 9">Mediator of RNA polymerase II transcription subunit 8</fullName>
    </recommendedName>
    <alternativeName>
        <fullName evidence="8 9">Mediator complex subunit 8</fullName>
    </alternativeName>
</protein>
<proteinExistence type="inferred from homology"/>
<name>A0A2D3VBY0_9PEZI</name>
<keyword evidence="12" id="KW-1185">Reference proteome</keyword>
<dbReference type="GO" id="GO:0070847">
    <property type="term" value="C:core mediator complex"/>
    <property type="evidence" value="ECO:0007669"/>
    <property type="project" value="TreeGrafter"/>
</dbReference>
<dbReference type="GO" id="GO:0000978">
    <property type="term" value="F:RNA polymerase II cis-regulatory region sequence-specific DNA binding"/>
    <property type="evidence" value="ECO:0007669"/>
    <property type="project" value="TreeGrafter"/>
</dbReference>
<dbReference type="Gene3D" id="1.20.58.1710">
    <property type="match status" value="1"/>
</dbReference>
<dbReference type="GO" id="GO:0016592">
    <property type="term" value="C:mediator complex"/>
    <property type="evidence" value="ECO:0007669"/>
    <property type="project" value="InterPro"/>
</dbReference>
<dbReference type="Gene3D" id="6.10.250.2610">
    <property type="match status" value="1"/>
</dbReference>
<dbReference type="OrthoDB" id="5329317at2759"/>
<dbReference type="Pfam" id="PF10232">
    <property type="entry name" value="Med8"/>
    <property type="match status" value="1"/>
</dbReference>
<dbReference type="GO" id="GO:0006357">
    <property type="term" value="P:regulation of transcription by RNA polymerase II"/>
    <property type="evidence" value="ECO:0007669"/>
    <property type="project" value="InterPro"/>
</dbReference>
<evidence type="ECO:0000256" key="8">
    <source>
        <dbReference type="ARBA" id="ARBA00031261"/>
    </source>
</evidence>
<dbReference type="Proteomes" id="UP000225277">
    <property type="component" value="Unassembled WGS sequence"/>
</dbReference>
<evidence type="ECO:0000256" key="4">
    <source>
        <dbReference type="ARBA" id="ARBA00023015"/>
    </source>
</evidence>
<keyword evidence="5 9" id="KW-0010">Activator</keyword>
<evidence type="ECO:0000256" key="6">
    <source>
        <dbReference type="ARBA" id="ARBA00023163"/>
    </source>
</evidence>
<dbReference type="EMBL" id="FJUY01000016">
    <property type="protein sequence ID" value="CZT23195.1"/>
    <property type="molecule type" value="Genomic_DNA"/>
</dbReference>
<comment type="function">
    <text evidence="9">Component of the Mediator complex, a coactivator involved in the regulated transcription of nearly all RNA polymerase II-dependent genes. Mediator functions as a bridge to convey information from gene-specific regulatory proteins to the basal RNA polymerase II transcription machinery. Mediator is recruited to promoters by direct interactions with regulatory proteins and serves as a scaffold for the assembly of a functional preinitiation complex with RNA polymerase II and the general transcription factors.</text>
</comment>
<dbReference type="GO" id="GO:0003712">
    <property type="term" value="F:transcription coregulator activity"/>
    <property type="evidence" value="ECO:0007669"/>
    <property type="project" value="InterPro"/>
</dbReference>
<evidence type="ECO:0000256" key="5">
    <source>
        <dbReference type="ARBA" id="ARBA00023159"/>
    </source>
</evidence>
<keyword evidence="6 9" id="KW-0804">Transcription</keyword>
<comment type="similarity">
    <text evidence="2 9">Belongs to the Mediator complex subunit 8 family.</text>
</comment>
<dbReference type="AlphaFoldDB" id="A0A2D3VBY0"/>
<reference evidence="11 12" key="1">
    <citation type="submission" date="2016-03" db="EMBL/GenBank/DDBJ databases">
        <authorList>
            <person name="Ploux O."/>
        </authorList>
    </citation>
    <scope>NUCLEOTIDE SEQUENCE [LARGE SCALE GENOMIC DNA]</scope>
    <source>
        <strain evidence="11 12">URUG2</strain>
    </source>
</reference>
<organism evidence="11 12">
    <name type="scientific">Ramularia collo-cygni</name>
    <dbReference type="NCBI Taxonomy" id="112498"/>
    <lineage>
        <taxon>Eukaryota</taxon>
        <taxon>Fungi</taxon>
        <taxon>Dikarya</taxon>
        <taxon>Ascomycota</taxon>
        <taxon>Pezizomycotina</taxon>
        <taxon>Dothideomycetes</taxon>
        <taxon>Dothideomycetidae</taxon>
        <taxon>Mycosphaerellales</taxon>
        <taxon>Mycosphaerellaceae</taxon>
        <taxon>Ramularia</taxon>
    </lineage>
</organism>
<gene>
    <name evidence="9" type="primary">MED8</name>
    <name evidence="11" type="ORF">RCC_08905</name>
</gene>
<evidence type="ECO:0000313" key="12">
    <source>
        <dbReference type="Proteomes" id="UP000225277"/>
    </source>
</evidence>
<sequence>MTTPEYRALEQLRTRLQQLSASIHLFRHELEASQPLPPWPACQTASSNLAGTLQNTAQVLASNRSLFSSAHAYPNASFPGLTQEALLQQLLRKKMDPKAEDWMDRELDKQPDNVEDRGELWQWAGGVVKEMRTDLEGGLWEDYFTTEEHKSGVKEVRTGIRRTLWGDNDDGDEDAEDDDGEGGEDEDGDKTMKEDGAVGSGRTVESAVKKAIVPPIPLESLLRFSVGGLSLPTRAKGRDVAG</sequence>
<evidence type="ECO:0000256" key="3">
    <source>
        <dbReference type="ARBA" id="ARBA00020637"/>
    </source>
</evidence>
<evidence type="ECO:0000256" key="9">
    <source>
        <dbReference type="RuleBase" id="RU364144"/>
    </source>
</evidence>
<feature type="region of interest" description="Disordered" evidence="10">
    <location>
        <begin position="163"/>
        <end position="205"/>
    </location>
</feature>
<evidence type="ECO:0000256" key="10">
    <source>
        <dbReference type="SAM" id="MobiDB-lite"/>
    </source>
</evidence>